<sequence length="237" mass="26463">MQPSIYLALDVRSVEEARYFLENHHLEGVPVKVGMQLFYSEGHRIIDYLKRKHHPIFLDLKLHDIPNTVYEAMRQLALYEPSIVNIHAAGGSRMIEAAKEALIAENSQSQLLAVTQLTSTDETMLESELLIQKSMAETVQHYAHISQESGADGVVCSVHEVPLIKQYCGLDFKTLTPGIRLANGAHHDQTRVATPRKANEVGSDMIVVGRAVTQADEPKQIYQSIVKEWSYASANNS</sequence>
<proteinExistence type="inferred from homology"/>
<feature type="binding site" evidence="7">
    <location>
        <position position="32"/>
    </location>
    <ligand>
        <name>substrate</name>
    </ligand>
</feature>
<evidence type="ECO:0000256" key="1">
    <source>
        <dbReference type="ARBA" id="ARBA00002356"/>
    </source>
</evidence>
<dbReference type="PROSITE" id="PS00156">
    <property type="entry name" value="OMPDECASE"/>
    <property type="match status" value="1"/>
</dbReference>
<reference evidence="10 11" key="1">
    <citation type="submission" date="2023-07" db="EMBL/GenBank/DDBJ databases">
        <title>Genomic Encyclopedia of Type Strains, Phase IV (KMG-IV): sequencing the most valuable type-strain genomes for metagenomic binning, comparative biology and taxonomic classification.</title>
        <authorList>
            <person name="Goeker M."/>
        </authorList>
    </citation>
    <scope>NUCLEOTIDE SEQUENCE [LARGE SCALE GENOMIC DNA]</scope>
    <source>
        <strain evidence="10 11">DSM 16460</strain>
    </source>
</reference>
<protein>
    <recommendedName>
        <fullName evidence="7">Orotidine 5'-phosphate decarboxylase</fullName>
        <ecNumber evidence="7">4.1.1.23</ecNumber>
    </recommendedName>
    <alternativeName>
        <fullName evidence="7">OMP decarboxylase</fullName>
        <shortName evidence="7">OMPDCase</shortName>
        <shortName evidence="7">OMPdecase</shortName>
    </alternativeName>
</protein>
<dbReference type="CDD" id="cd04725">
    <property type="entry name" value="OMP_decarboxylase_like"/>
    <property type="match status" value="1"/>
</dbReference>
<feature type="binding site" evidence="7">
    <location>
        <position position="10"/>
    </location>
    <ligand>
        <name>substrate</name>
    </ligand>
</feature>
<dbReference type="RefSeq" id="WP_306975397.1">
    <property type="nucleotide sequence ID" value="NZ_JAUSTQ010000003.1"/>
</dbReference>
<feature type="binding site" evidence="7">
    <location>
        <position position="118"/>
    </location>
    <ligand>
        <name>substrate</name>
    </ligand>
</feature>
<dbReference type="InterPro" id="IPR001754">
    <property type="entry name" value="OMPdeCOase_dom"/>
</dbReference>
<dbReference type="GO" id="GO:0004590">
    <property type="term" value="F:orotidine-5'-phosphate decarboxylase activity"/>
    <property type="evidence" value="ECO:0007669"/>
    <property type="project" value="UniProtKB-EC"/>
</dbReference>
<keyword evidence="11" id="KW-1185">Reference proteome</keyword>
<evidence type="ECO:0000313" key="10">
    <source>
        <dbReference type="EMBL" id="MDQ0159155.1"/>
    </source>
</evidence>
<dbReference type="InterPro" id="IPR018089">
    <property type="entry name" value="OMPdecase_AS"/>
</dbReference>
<dbReference type="InterPro" id="IPR013785">
    <property type="entry name" value="Aldolase_TIM"/>
</dbReference>
<keyword evidence="5 7" id="KW-0456">Lyase</keyword>
<comment type="subunit">
    <text evidence="7">Homodimer.</text>
</comment>
<evidence type="ECO:0000256" key="2">
    <source>
        <dbReference type="ARBA" id="ARBA00004861"/>
    </source>
</evidence>
<evidence type="ECO:0000256" key="3">
    <source>
        <dbReference type="ARBA" id="ARBA00022793"/>
    </source>
</evidence>
<feature type="domain" description="Orotidine 5'-phosphate decarboxylase" evidence="9">
    <location>
        <begin position="4"/>
        <end position="225"/>
    </location>
</feature>
<dbReference type="PANTHER" id="PTHR32119:SF2">
    <property type="entry name" value="OROTIDINE 5'-PHOSPHATE DECARBOXYLASE"/>
    <property type="match status" value="1"/>
</dbReference>
<dbReference type="HAMAP" id="MF_01200_B">
    <property type="entry name" value="OMPdecase_type1_B"/>
    <property type="match status" value="1"/>
</dbReference>
<evidence type="ECO:0000259" key="9">
    <source>
        <dbReference type="SMART" id="SM00934"/>
    </source>
</evidence>
<evidence type="ECO:0000256" key="7">
    <source>
        <dbReference type="HAMAP-Rule" id="MF_01200"/>
    </source>
</evidence>
<name>A0ABT9VE73_9BACI</name>
<evidence type="ECO:0000256" key="5">
    <source>
        <dbReference type="ARBA" id="ARBA00023239"/>
    </source>
</evidence>
<dbReference type="InterPro" id="IPR014732">
    <property type="entry name" value="OMPdecase"/>
</dbReference>
<dbReference type="NCBIfam" id="TIGR01740">
    <property type="entry name" value="pyrF"/>
    <property type="match status" value="1"/>
</dbReference>
<dbReference type="Gene3D" id="3.20.20.70">
    <property type="entry name" value="Aldolase class I"/>
    <property type="match status" value="1"/>
</dbReference>
<comment type="catalytic activity">
    <reaction evidence="6 7 8">
        <text>orotidine 5'-phosphate + H(+) = UMP + CO2</text>
        <dbReference type="Rhea" id="RHEA:11596"/>
        <dbReference type="ChEBI" id="CHEBI:15378"/>
        <dbReference type="ChEBI" id="CHEBI:16526"/>
        <dbReference type="ChEBI" id="CHEBI:57538"/>
        <dbReference type="ChEBI" id="CHEBI:57865"/>
        <dbReference type="EC" id="4.1.1.23"/>
    </reaction>
</comment>
<dbReference type="PANTHER" id="PTHR32119">
    <property type="entry name" value="OROTIDINE 5'-PHOSPHATE DECARBOXYLASE"/>
    <property type="match status" value="1"/>
</dbReference>
<evidence type="ECO:0000256" key="4">
    <source>
        <dbReference type="ARBA" id="ARBA00022975"/>
    </source>
</evidence>
<feature type="binding site" evidence="7">
    <location>
        <position position="210"/>
    </location>
    <ligand>
        <name>substrate</name>
    </ligand>
</feature>
<organism evidence="10 11">
    <name type="scientific">Alkalibacillus salilacus</name>
    <dbReference type="NCBI Taxonomy" id="284582"/>
    <lineage>
        <taxon>Bacteria</taxon>
        <taxon>Bacillati</taxon>
        <taxon>Bacillota</taxon>
        <taxon>Bacilli</taxon>
        <taxon>Bacillales</taxon>
        <taxon>Bacillaceae</taxon>
        <taxon>Alkalibacillus</taxon>
    </lineage>
</organism>
<dbReference type="Pfam" id="PF00215">
    <property type="entry name" value="OMPdecase"/>
    <property type="match status" value="1"/>
</dbReference>
<feature type="binding site" evidence="7">
    <location>
        <position position="180"/>
    </location>
    <ligand>
        <name>substrate</name>
    </ligand>
</feature>
<feature type="binding site" evidence="7">
    <location>
        <begin position="59"/>
        <end position="68"/>
    </location>
    <ligand>
        <name>substrate</name>
    </ligand>
</feature>
<feature type="binding site" evidence="7">
    <location>
        <position position="189"/>
    </location>
    <ligand>
        <name>substrate</name>
    </ligand>
</feature>
<dbReference type="EC" id="4.1.1.23" evidence="7"/>
<feature type="binding site" evidence="7">
    <location>
        <position position="209"/>
    </location>
    <ligand>
        <name>substrate</name>
    </ligand>
</feature>
<keyword evidence="4 7" id="KW-0665">Pyrimidine biosynthesis</keyword>
<keyword evidence="3 7" id="KW-0210">Decarboxylase</keyword>
<dbReference type="SUPFAM" id="SSF51366">
    <property type="entry name" value="Ribulose-phoshate binding barrel"/>
    <property type="match status" value="1"/>
</dbReference>
<comment type="caution">
    <text evidence="10">The sequence shown here is derived from an EMBL/GenBank/DDBJ whole genome shotgun (WGS) entry which is preliminary data.</text>
</comment>
<gene>
    <name evidence="7" type="primary">pyrF</name>
    <name evidence="10" type="ORF">J2S77_001119</name>
</gene>
<dbReference type="SMART" id="SM00934">
    <property type="entry name" value="OMPdecase"/>
    <property type="match status" value="1"/>
</dbReference>
<feature type="active site" description="Proton donor" evidence="7">
    <location>
        <position position="61"/>
    </location>
</feature>
<accession>A0ABT9VE73</accession>
<dbReference type="EMBL" id="JAUSTQ010000003">
    <property type="protein sequence ID" value="MDQ0159155.1"/>
    <property type="molecule type" value="Genomic_DNA"/>
</dbReference>
<dbReference type="NCBIfam" id="NF001273">
    <property type="entry name" value="PRK00230.1"/>
    <property type="match status" value="1"/>
</dbReference>
<dbReference type="InterPro" id="IPR011060">
    <property type="entry name" value="RibuloseP-bd_barrel"/>
</dbReference>
<evidence type="ECO:0000256" key="6">
    <source>
        <dbReference type="ARBA" id="ARBA00049157"/>
    </source>
</evidence>
<dbReference type="Proteomes" id="UP001224359">
    <property type="component" value="Unassembled WGS sequence"/>
</dbReference>
<evidence type="ECO:0000313" key="11">
    <source>
        <dbReference type="Proteomes" id="UP001224359"/>
    </source>
</evidence>
<evidence type="ECO:0000256" key="8">
    <source>
        <dbReference type="RuleBase" id="RU000512"/>
    </source>
</evidence>
<comment type="function">
    <text evidence="1 7">Catalyzes the decarboxylation of orotidine 5'-monophosphate (OMP) to uridine 5'-monophosphate (UMP).</text>
</comment>
<dbReference type="InterPro" id="IPR047596">
    <property type="entry name" value="OMPdecase_bac"/>
</dbReference>
<comment type="similarity">
    <text evidence="7">Belongs to the OMP decarboxylase family. Type 1 subfamily.</text>
</comment>
<comment type="pathway">
    <text evidence="2 7 8">Pyrimidine metabolism; UMP biosynthesis via de novo pathway; UMP from orotate: step 2/2.</text>
</comment>